<proteinExistence type="predicted"/>
<reference evidence="1" key="1">
    <citation type="journal article" date="2020" name="mSystems">
        <title>Genome- and Community-Level Interaction Insights into Carbon Utilization and Element Cycling Functions of Hydrothermarchaeota in Hydrothermal Sediment.</title>
        <authorList>
            <person name="Zhou Z."/>
            <person name="Liu Y."/>
            <person name="Xu W."/>
            <person name="Pan J."/>
            <person name="Luo Z.H."/>
            <person name="Li M."/>
        </authorList>
    </citation>
    <scope>NUCLEOTIDE SEQUENCE [LARGE SCALE GENOMIC DNA]</scope>
    <source>
        <strain evidence="1">SpSt-658</strain>
    </source>
</reference>
<evidence type="ECO:0000313" key="1">
    <source>
        <dbReference type="EMBL" id="HGM07512.1"/>
    </source>
</evidence>
<gene>
    <name evidence="1" type="ORF">ENU31_03785</name>
</gene>
<organism evidence="1">
    <name type="scientific">Ignisphaera aggregans</name>
    <dbReference type="NCBI Taxonomy" id="334771"/>
    <lineage>
        <taxon>Archaea</taxon>
        <taxon>Thermoproteota</taxon>
        <taxon>Thermoprotei</taxon>
        <taxon>Desulfurococcales</taxon>
        <taxon>Desulfurococcaceae</taxon>
        <taxon>Ignisphaera</taxon>
    </lineage>
</organism>
<accession>A0A7C4H300</accession>
<protein>
    <submittedName>
        <fullName evidence="1">Uncharacterized protein</fullName>
    </submittedName>
</protein>
<dbReference type="AlphaFoldDB" id="A0A7C4H300"/>
<comment type="caution">
    <text evidence="1">The sequence shown here is derived from an EMBL/GenBank/DDBJ whole genome shotgun (WGS) entry which is preliminary data.</text>
</comment>
<name>A0A7C4H300_9CREN</name>
<dbReference type="EMBL" id="DTCA01000114">
    <property type="protein sequence ID" value="HGM07512.1"/>
    <property type="molecule type" value="Genomic_DNA"/>
</dbReference>
<sequence length="281" mass="31815">MYCGTTRGLATYIGTLLKISKPSLNILMLDAEYCHNIVVPYIAEDIDKVVLVSSPASVNCVYRVLQTVSTMGLDTLMILPTTVASLIRGKMNISSEKLEIIEIESTIYRVTVLQTFLRIALYIDGKHVARIHRIEKELELKNIVSELIEKYSHELSMYRDVKHVIVSKALTIVGEELIDRGVQVAIINEHFGLQKIETPLFLIYTSVEEHIVNEFVSNLVRIGVERSNIIHLRINVDPFTAPIYSMIIMYYIMSSKDKVNDKLKAPEYRSTMNVTTPVVPG</sequence>